<evidence type="ECO:0000313" key="2">
    <source>
        <dbReference type="EMBL" id="CAG6690235.1"/>
    </source>
</evidence>
<protein>
    <submittedName>
        <fullName evidence="2">Uncharacterized protein</fullName>
    </submittedName>
</protein>
<keyword evidence="1" id="KW-0472">Membrane</keyword>
<name>A0A8D8TKL2_9HEMI</name>
<organism evidence="2">
    <name type="scientific">Cacopsylla melanoneura</name>
    <dbReference type="NCBI Taxonomy" id="428564"/>
    <lineage>
        <taxon>Eukaryota</taxon>
        <taxon>Metazoa</taxon>
        <taxon>Ecdysozoa</taxon>
        <taxon>Arthropoda</taxon>
        <taxon>Hexapoda</taxon>
        <taxon>Insecta</taxon>
        <taxon>Pterygota</taxon>
        <taxon>Neoptera</taxon>
        <taxon>Paraneoptera</taxon>
        <taxon>Hemiptera</taxon>
        <taxon>Sternorrhyncha</taxon>
        <taxon>Psylloidea</taxon>
        <taxon>Psyllidae</taxon>
        <taxon>Psyllinae</taxon>
        <taxon>Cacopsylla</taxon>
    </lineage>
</organism>
<feature type="transmembrane region" description="Helical" evidence="1">
    <location>
        <begin position="124"/>
        <end position="144"/>
    </location>
</feature>
<keyword evidence="1" id="KW-0812">Transmembrane</keyword>
<accession>A0A8D8TKL2</accession>
<sequence length="149" mass="16309">MVIVFHLNFYVTRGTNAMTIQTRKLVSPTLVTVNEALYAPTTSIASLSDGYVTELVTVRTVRTKGIVLPTVRKVWMKGIVRPPKLDLLLVTNTSSNARTGGAVSILPRCVMAGPIVKTRVMSRVFHLILLYHGGVLLIGSFVTVENVCR</sequence>
<dbReference type="AlphaFoldDB" id="A0A8D8TKL2"/>
<evidence type="ECO:0000256" key="1">
    <source>
        <dbReference type="SAM" id="Phobius"/>
    </source>
</evidence>
<dbReference type="EMBL" id="HBUF01296573">
    <property type="protein sequence ID" value="CAG6690235.1"/>
    <property type="molecule type" value="Transcribed_RNA"/>
</dbReference>
<reference evidence="2" key="1">
    <citation type="submission" date="2021-05" db="EMBL/GenBank/DDBJ databases">
        <authorList>
            <person name="Alioto T."/>
            <person name="Alioto T."/>
            <person name="Gomez Garrido J."/>
        </authorList>
    </citation>
    <scope>NUCLEOTIDE SEQUENCE</scope>
</reference>
<keyword evidence="1" id="KW-1133">Transmembrane helix</keyword>
<proteinExistence type="predicted"/>